<evidence type="ECO:0000313" key="1">
    <source>
        <dbReference type="EMBL" id="TWU48913.1"/>
    </source>
</evidence>
<sequence>MSELPAVSCVHSTNHDVATRELSGKDLSHCWLACSMLGLFRSVATVKVAAVSVASLKWIRISVTFIPGEGL</sequence>
<evidence type="ECO:0000313" key="2">
    <source>
        <dbReference type="Proteomes" id="UP000318288"/>
    </source>
</evidence>
<dbReference type="Proteomes" id="UP000318288">
    <property type="component" value="Unassembled WGS sequence"/>
</dbReference>
<protein>
    <submittedName>
        <fullName evidence="1">Uncharacterized protein</fullName>
    </submittedName>
</protein>
<dbReference type="EMBL" id="SJPW01000006">
    <property type="protein sequence ID" value="TWU48913.1"/>
    <property type="molecule type" value="Genomic_DNA"/>
</dbReference>
<keyword evidence="2" id="KW-1185">Reference proteome</keyword>
<dbReference type="AlphaFoldDB" id="A0A5C6EGH0"/>
<name>A0A5C6EGH0_9BACT</name>
<proteinExistence type="predicted"/>
<gene>
    <name evidence="1" type="ORF">Poly51_48170</name>
</gene>
<reference evidence="1 2" key="1">
    <citation type="submission" date="2019-02" db="EMBL/GenBank/DDBJ databases">
        <title>Deep-cultivation of Planctomycetes and their phenomic and genomic characterization uncovers novel biology.</title>
        <authorList>
            <person name="Wiegand S."/>
            <person name="Jogler M."/>
            <person name="Boedeker C."/>
            <person name="Pinto D."/>
            <person name="Vollmers J."/>
            <person name="Rivas-Marin E."/>
            <person name="Kohn T."/>
            <person name="Peeters S.H."/>
            <person name="Heuer A."/>
            <person name="Rast P."/>
            <person name="Oberbeckmann S."/>
            <person name="Bunk B."/>
            <person name="Jeske O."/>
            <person name="Meyerdierks A."/>
            <person name="Storesund J.E."/>
            <person name="Kallscheuer N."/>
            <person name="Luecker S."/>
            <person name="Lage O.M."/>
            <person name="Pohl T."/>
            <person name="Merkel B.J."/>
            <person name="Hornburger P."/>
            <person name="Mueller R.-W."/>
            <person name="Bruemmer F."/>
            <person name="Labrenz M."/>
            <person name="Spormann A.M."/>
            <person name="Op Den Camp H."/>
            <person name="Overmann J."/>
            <person name="Amann R."/>
            <person name="Jetten M.S.M."/>
            <person name="Mascher T."/>
            <person name="Medema M.H."/>
            <person name="Devos D.P."/>
            <person name="Kaster A.-K."/>
            <person name="Ovreas L."/>
            <person name="Rohde M."/>
            <person name="Galperin M.Y."/>
            <person name="Jogler C."/>
        </authorList>
    </citation>
    <scope>NUCLEOTIDE SEQUENCE [LARGE SCALE GENOMIC DNA]</scope>
    <source>
        <strain evidence="1 2">Poly51</strain>
    </source>
</reference>
<organism evidence="1 2">
    <name type="scientific">Rubripirellula tenax</name>
    <dbReference type="NCBI Taxonomy" id="2528015"/>
    <lineage>
        <taxon>Bacteria</taxon>
        <taxon>Pseudomonadati</taxon>
        <taxon>Planctomycetota</taxon>
        <taxon>Planctomycetia</taxon>
        <taxon>Pirellulales</taxon>
        <taxon>Pirellulaceae</taxon>
        <taxon>Rubripirellula</taxon>
    </lineage>
</organism>
<comment type="caution">
    <text evidence="1">The sequence shown here is derived from an EMBL/GenBank/DDBJ whole genome shotgun (WGS) entry which is preliminary data.</text>
</comment>
<accession>A0A5C6EGH0</accession>